<dbReference type="AlphaFoldDB" id="A0A9P1MBV0"/>
<evidence type="ECO:0000256" key="1">
    <source>
        <dbReference type="SAM" id="MobiDB-lite"/>
    </source>
</evidence>
<evidence type="ECO:0000313" key="2">
    <source>
        <dbReference type="EMBL" id="CAI4217689.1"/>
    </source>
</evidence>
<name>A0A9P1MBV0_9PEZI</name>
<dbReference type="Proteomes" id="UP000838763">
    <property type="component" value="Unassembled WGS sequence"/>
</dbReference>
<sequence length="77" mass="8564">MHQPTVSGAAYLQPGSRGYNGDADAARTAPQAAALKSSPLLDKRSYLKIDMWVETLKWLMADKRLFEVLLESLNKEV</sequence>
<protein>
    <submittedName>
        <fullName evidence="2">Uncharacterized protein</fullName>
    </submittedName>
</protein>
<feature type="region of interest" description="Disordered" evidence="1">
    <location>
        <begin position="1"/>
        <end position="30"/>
    </location>
</feature>
<gene>
    <name evidence="2" type="ORF">PPNO1_LOCUS7292</name>
</gene>
<accession>A0A9P1MBV0</accession>
<keyword evidence="3" id="KW-1185">Reference proteome</keyword>
<proteinExistence type="predicted"/>
<evidence type="ECO:0000313" key="3">
    <source>
        <dbReference type="Proteomes" id="UP000838763"/>
    </source>
</evidence>
<dbReference type="EMBL" id="CALLCH030000016">
    <property type="protein sequence ID" value="CAI4217689.1"/>
    <property type="molecule type" value="Genomic_DNA"/>
</dbReference>
<reference evidence="2" key="1">
    <citation type="submission" date="2022-11" db="EMBL/GenBank/DDBJ databases">
        <authorList>
            <person name="Scott C."/>
            <person name="Bruce N."/>
        </authorList>
    </citation>
    <scope>NUCLEOTIDE SEQUENCE</scope>
</reference>
<organism evidence="2 3">
    <name type="scientific">Parascedosporium putredinis</name>
    <dbReference type="NCBI Taxonomy" id="1442378"/>
    <lineage>
        <taxon>Eukaryota</taxon>
        <taxon>Fungi</taxon>
        <taxon>Dikarya</taxon>
        <taxon>Ascomycota</taxon>
        <taxon>Pezizomycotina</taxon>
        <taxon>Sordariomycetes</taxon>
        <taxon>Hypocreomycetidae</taxon>
        <taxon>Microascales</taxon>
        <taxon>Microascaceae</taxon>
        <taxon>Parascedosporium</taxon>
    </lineage>
</organism>
<comment type="caution">
    <text evidence="2">The sequence shown here is derived from an EMBL/GenBank/DDBJ whole genome shotgun (WGS) entry which is preliminary data.</text>
</comment>